<dbReference type="EMBL" id="LAZR01005715">
    <property type="protein sequence ID" value="KKM97715.1"/>
    <property type="molecule type" value="Genomic_DNA"/>
</dbReference>
<proteinExistence type="predicted"/>
<evidence type="ECO:0000313" key="1">
    <source>
        <dbReference type="EMBL" id="KKM97715.1"/>
    </source>
</evidence>
<comment type="caution">
    <text evidence="1">The sequence shown here is derived from an EMBL/GenBank/DDBJ whole genome shotgun (WGS) entry which is preliminary data.</text>
</comment>
<reference evidence="1" key="1">
    <citation type="journal article" date="2015" name="Nature">
        <title>Complex archaea that bridge the gap between prokaryotes and eukaryotes.</title>
        <authorList>
            <person name="Spang A."/>
            <person name="Saw J.H."/>
            <person name="Jorgensen S.L."/>
            <person name="Zaremba-Niedzwiedzka K."/>
            <person name="Martijn J."/>
            <person name="Lind A.E."/>
            <person name="van Eijk R."/>
            <person name="Schleper C."/>
            <person name="Guy L."/>
            <person name="Ettema T.J."/>
        </authorList>
    </citation>
    <scope>NUCLEOTIDE SEQUENCE</scope>
</reference>
<accession>A0A0F9P9M0</accession>
<protein>
    <submittedName>
        <fullName evidence="1">Uncharacterized protein</fullName>
    </submittedName>
</protein>
<sequence length="84" mass="9263">MLTAKKAKELAISAGNDLMLKDILTQIQHTACRGGRETLVSGMWWGGGPNMKDLIVELHKLGYEATSCTDCGRLNNELGMQIKW</sequence>
<gene>
    <name evidence="1" type="ORF">LCGC14_1165330</name>
</gene>
<dbReference type="AlphaFoldDB" id="A0A0F9P9M0"/>
<name>A0A0F9P9M0_9ZZZZ</name>
<organism evidence="1">
    <name type="scientific">marine sediment metagenome</name>
    <dbReference type="NCBI Taxonomy" id="412755"/>
    <lineage>
        <taxon>unclassified sequences</taxon>
        <taxon>metagenomes</taxon>
        <taxon>ecological metagenomes</taxon>
    </lineage>
</organism>